<dbReference type="EMBL" id="MWQO01000005">
    <property type="protein sequence ID" value="THD11961.1"/>
    <property type="molecule type" value="Genomic_DNA"/>
</dbReference>
<keyword evidence="1" id="KW-1133">Transmembrane helix</keyword>
<evidence type="ECO:0000313" key="3">
    <source>
        <dbReference type="EMBL" id="THD11961.1"/>
    </source>
</evidence>
<dbReference type="Pfam" id="PF22150">
    <property type="entry name" value="Tt1218-like"/>
    <property type="match status" value="1"/>
</dbReference>
<comment type="caution">
    <text evidence="3">The sequence shown here is derived from an EMBL/GenBank/DDBJ whole genome shotgun (WGS) entry which is preliminary data.</text>
</comment>
<keyword evidence="4" id="KW-1185">Reference proteome</keyword>
<gene>
    <name evidence="3" type="ORF">B1806_01505</name>
</gene>
<dbReference type="PROSITE" id="PS00409">
    <property type="entry name" value="PROKAR_NTER_METHYL"/>
    <property type="match status" value="1"/>
</dbReference>
<dbReference type="NCBIfam" id="TIGR02532">
    <property type="entry name" value="IV_pilin_GFxxxE"/>
    <property type="match status" value="1"/>
</dbReference>
<sequence length="164" mass="17547">MKRPLRAAGFTLLEVLVTVVILSIGMLGVAGVLLLVHKNNAASYMQQQAVQDAYDILDRMRANRSAALQGLYDVAPPSSAPTSCSSNTCSPQQMANYDLWQWHSDLVNELPAATSSISTATPAGVSSANQDVQVTVKLQWSDAPTLQALKQTVKPASYTLTTVL</sequence>
<dbReference type="InterPro" id="IPR054402">
    <property type="entry name" value="Tt1218-like_dom"/>
</dbReference>
<dbReference type="STRING" id="993689.GCA_002077135_02213"/>
<reference evidence="3 4" key="1">
    <citation type="submission" date="2017-02" db="EMBL/GenBank/DDBJ databases">
        <title>Whole genome sequencing of Metallibacterium scheffleri DSM 24874 (T).</title>
        <authorList>
            <person name="Kumar S."/>
            <person name="Patil P."/>
            <person name="Patil P.B."/>
        </authorList>
    </citation>
    <scope>NUCLEOTIDE SEQUENCE [LARGE SCALE GENOMIC DNA]</scope>
    <source>
        <strain evidence="3 4">DSM 24874</strain>
    </source>
</reference>
<name>A0A4V3UTU0_9GAMM</name>
<feature type="domain" description="Type IV pilin Tt1218-like" evidence="2">
    <location>
        <begin position="45"/>
        <end position="100"/>
    </location>
</feature>
<accession>A0A4V3UTU0</accession>
<keyword evidence="1" id="KW-0472">Membrane</keyword>
<dbReference type="InterPro" id="IPR012902">
    <property type="entry name" value="N_methyl_site"/>
</dbReference>
<evidence type="ECO:0000256" key="1">
    <source>
        <dbReference type="SAM" id="Phobius"/>
    </source>
</evidence>
<dbReference type="Proteomes" id="UP000307749">
    <property type="component" value="Unassembled WGS sequence"/>
</dbReference>
<dbReference type="RefSeq" id="WP_081127707.1">
    <property type="nucleotide sequence ID" value="NZ_LDOS01000002.1"/>
</dbReference>
<keyword evidence="1" id="KW-0812">Transmembrane</keyword>
<evidence type="ECO:0000313" key="4">
    <source>
        <dbReference type="Proteomes" id="UP000307749"/>
    </source>
</evidence>
<protein>
    <submittedName>
        <fullName evidence="3">Type IV pilus modification protein PilV</fullName>
    </submittedName>
</protein>
<feature type="transmembrane region" description="Helical" evidence="1">
    <location>
        <begin position="12"/>
        <end position="36"/>
    </location>
</feature>
<dbReference type="AlphaFoldDB" id="A0A4V3UTU0"/>
<proteinExistence type="predicted"/>
<dbReference type="NCBIfam" id="TIGR02523">
    <property type="entry name" value="type_IV_pilV"/>
    <property type="match status" value="1"/>
</dbReference>
<dbReference type="InterPro" id="IPR013362">
    <property type="entry name" value="Pilus_4_PilV"/>
</dbReference>
<organism evidence="3 4">
    <name type="scientific">Metallibacterium scheffleri</name>
    <dbReference type="NCBI Taxonomy" id="993689"/>
    <lineage>
        <taxon>Bacteria</taxon>
        <taxon>Pseudomonadati</taxon>
        <taxon>Pseudomonadota</taxon>
        <taxon>Gammaproteobacteria</taxon>
        <taxon>Lysobacterales</taxon>
        <taxon>Rhodanobacteraceae</taxon>
        <taxon>Metallibacterium</taxon>
    </lineage>
</organism>
<dbReference type="Pfam" id="PF07963">
    <property type="entry name" value="N_methyl"/>
    <property type="match status" value="1"/>
</dbReference>
<evidence type="ECO:0000259" key="2">
    <source>
        <dbReference type="Pfam" id="PF22150"/>
    </source>
</evidence>